<proteinExistence type="inferred from homology"/>
<dbReference type="SUPFAM" id="SSF53474">
    <property type="entry name" value="alpha/beta-Hydrolases"/>
    <property type="match status" value="1"/>
</dbReference>
<evidence type="ECO:0000256" key="1">
    <source>
        <dbReference type="ARBA" id="ARBA00005964"/>
    </source>
</evidence>
<protein>
    <submittedName>
        <fullName evidence="6">BCHE</fullName>
    </submittedName>
</protein>
<evidence type="ECO:0000256" key="3">
    <source>
        <dbReference type="ARBA" id="ARBA00022801"/>
    </source>
</evidence>
<sequence>MYHCFKTNIASQPTVILPDSGAAITGTQKTVSRKSLDVYPFISYNQPPTILNQHSDHRNTAHCQWEVTGRLLSIPYAQPPTGERRFKDPEPITNLPPQINATQFPPSCYQKGFKPEIHVNKKMSEDCLFLNIWAPSNRSNMAVLIHIYGGGFEIGSSDYYEHNPSIFLLELIW</sequence>
<keyword evidence="2" id="KW-0719">Serine esterase</keyword>
<gene>
    <name evidence="6" type="ORF">LAZ67_16001075</name>
</gene>
<comment type="similarity">
    <text evidence="1">Belongs to the type-B carboxylesterase/lipase family.</text>
</comment>
<dbReference type="Proteomes" id="UP001235939">
    <property type="component" value="Chromosome 16"/>
</dbReference>
<keyword evidence="4" id="KW-0325">Glycoprotein</keyword>
<evidence type="ECO:0000313" key="7">
    <source>
        <dbReference type="Proteomes" id="UP001235939"/>
    </source>
</evidence>
<feature type="domain" description="Carboxylesterase type B" evidence="5">
    <location>
        <begin position="72"/>
        <end position="163"/>
    </location>
</feature>
<dbReference type="InterPro" id="IPR019819">
    <property type="entry name" value="Carboxylesterase_B_CS"/>
</dbReference>
<evidence type="ECO:0000259" key="5">
    <source>
        <dbReference type="Pfam" id="PF00135"/>
    </source>
</evidence>
<accession>A0ABY6LB24</accession>
<dbReference type="Pfam" id="PF00135">
    <property type="entry name" value="COesterase"/>
    <property type="match status" value="1"/>
</dbReference>
<dbReference type="PROSITE" id="PS00941">
    <property type="entry name" value="CARBOXYLESTERASE_B_2"/>
    <property type="match status" value="1"/>
</dbReference>
<dbReference type="PANTHER" id="PTHR43918:SF4">
    <property type="entry name" value="CARBOXYLIC ESTER HYDROLASE"/>
    <property type="match status" value="1"/>
</dbReference>
<dbReference type="EMBL" id="CP092878">
    <property type="protein sequence ID" value="UYV78366.1"/>
    <property type="molecule type" value="Genomic_DNA"/>
</dbReference>
<reference evidence="6 7" key="1">
    <citation type="submission" date="2022-01" db="EMBL/GenBank/DDBJ databases">
        <title>A chromosomal length assembly of Cordylochernes scorpioides.</title>
        <authorList>
            <person name="Zeh D."/>
            <person name="Zeh J."/>
        </authorList>
    </citation>
    <scope>NUCLEOTIDE SEQUENCE [LARGE SCALE GENOMIC DNA]</scope>
    <source>
        <strain evidence="6">IN4F17</strain>
        <tissue evidence="6">Whole Body</tissue>
    </source>
</reference>
<organism evidence="6 7">
    <name type="scientific">Cordylochernes scorpioides</name>
    <dbReference type="NCBI Taxonomy" id="51811"/>
    <lineage>
        <taxon>Eukaryota</taxon>
        <taxon>Metazoa</taxon>
        <taxon>Ecdysozoa</taxon>
        <taxon>Arthropoda</taxon>
        <taxon>Chelicerata</taxon>
        <taxon>Arachnida</taxon>
        <taxon>Pseudoscorpiones</taxon>
        <taxon>Cheliferoidea</taxon>
        <taxon>Chernetidae</taxon>
        <taxon>Cordylochernes</taxon>
    </lineage>
</organism>
<name>A0ABY6LB24_9ARAC</name>
<keyword evidence="3" id="KW-0378">Hydrolase</keyword>
<keyword evidence="7" id="KW-1185">Reference proteome</keyword>
<dbReference type="InterPro" id="IPR002018">
    <property type="entry name" value="CarbesteraseB"/>
</dbReference>
<evidence type="ECO:0000256" key="4">
    <source>
        <dbReference type="ARBA" id="ARBA00023180"/>
    </source>
</evidence>
<dbReference type="InterPro" id="IPR029058">
    <property type="entry name" value="AB_hydrolase_fold"/>
</dbReference>
<dbReference type="InterPro" id="IPR050654">
    <property type="entry name" value="AChE-related_enzymes"/>
</dbReference>
<evidence type="ECO:0000256" key="2">
    <source>
        <dbReference type="ARBA" id="ARBA00022487"/>
    </source>
</evidence>
<evidence type="ECO:0000313" key="6">
    <source>
        <dbReference type="EMBL" id="UYV78366.1"/>
    </source>
</evidence>
<dbReference type="PANTHER" id="PTHR43918">
    <property type="entry name" value="ACETYLCHOLINESTERASE"/>
    <property type="match status" value="1"/>
</dbReference>
<dbReference type="Gene3D" id="3.40.50.1820">
    <property type="entry name" value="alpha/beta hydrolase"/>
    <property type="match status" value="1"/>
</dbReference>